<dbReference type="HOGENOM" id="CLU_2932660_0_0_7"/>
<comment type="caution">
    <text evidence="1">The sequence shown here is derived from an EMBL/GenBank/DDBJ whole genome shotgun (WGS) entry which is preliminary data.</text>
</comment>
<proteinExistence type="predicted"/>
<sequence>MHEEDSIYRKFRSCFYSFYIWMRGFPDINPESLWGKIVISIFEKLGKKGKKGTDLFSGEK</sequence>
<organism evidence="1 2">
    <name type="scientific">Candidatus Entotheonella gemina</name>
    <dbReference type="NCBI Taxonomy" id="1429439"/>
    <lineage>
        <taxon>Bacteria</taxon>
        <taxon>Pseudomonadati</taxon>
        <taxon>Nitrospinota/Tectimicrobiota group</taxon>
        <taxon>Candidatus Tectimicrobiota</taxon>
        <taxon>Candidatus Entotheonellia</taxon>
        <taxon>Candidatus Entotheonellales</taxon>
        <taxon>Candidatus Entotheonellaceae</taxon>
        <taxon>Candidatus Entotheonella</taxon>
    </lineage>
</organism>
<dbReference type="Proteomes" id="UP000019140">
    <property type="component" value="Unassembled WGS sequence"/>
</dbReference>
<name>W4MC77_9BACT</name>
<protein>
    <submittedName>
        <fullName evidence="1">Uncharacterized protein</fullName>
    </submittedName>
</protein>
<dbReference type="EMBL" id="AZHX01000375">
    <property type="protein sequence ID" value="ETX07775.1"/>
    <property type="molecule type" value="Genomic_DNA"/>
</dbReference>
<accession>W4MC77</accession>
<evidence type="ECO:0000313" key="2">
    <source>
        <dbReference type="Proteomes" id="UP000019140"/>
    </source>
</evidence>
<evidence type="ECO:0000313" key="1">
    <source>
        <dbReference type="EMBL" id="ETX07775.1"/>
    </source>
</evidence>
<keyword evidence="2" id="KW-1185">Reference proteome</keyword>
<reference evidence="1 2" key="1">
    <citation type="journal article" date="2014" name="Nature">
        <title>An environmental bacterial taxon with a large and distinct metabolic repertoire.</title>
        <authorList>
            <person name="Wilson M.C."/>
            <person name="Mori T."/>
            <person name="Ruckert C."/>
            <person name="Uria A.R."/>
            <person name="Helf M.J."/>
            <person name="Takada K."/>
            <person name="Gernert C."/>
            <person name="Steffens U.A."/>
            <person name="Heycke N."/>
            <person name="Schmitt S."/>
            <person name="Rinke C."/>
            <person name="Helfrich E.J."/>
            <person name="Brachmann A.O."/>
            <person name="Gurgui C."/>
            <person name="Wakimoto T."/>
            <person name="Kracht M."/>
            <person name="Crusemann M."/>
            <person name="Hentschel U."/>
            <person name="Abe I."/>
            <person name="Matsunaga S."/>
            <person name="Kalinowski J."/>
            <person name="Takeyama H."/>
            <person name="Piel J."/>
        </authorList>
    </citation>
    <scope>NUCLEOTIDE SEQUENCE [LARGE SCALE GENOMIC DNA]</scope>
    <source>
        <strain evidence="2">TSY2</strain>
    </source>
</reference>
<gene>
    <name evidence="1" type="ORF">ETSY2_09245</name>
</gene>
<dbReference type="AlphaFoldDB" id="W4MC77"/>